<dbReference type="Pfam" id="PF00855">
    <property type="entry name" value="PWWP"/>
    <property type="match status" value="1"/>
</dbReference>
<evidence type="ECO:0000313" key="3">
    <source>
        <dbReference type="EMBL" id="JAT10183.1"/>
    </source>
</evidence>
<proteinExistence type="predicted"/>
<sequence>MKQKFQIGNKVFVKIKGFSHWPAIITSIDETNNIIKYTVEFYGDHKTGSVKEIDIYSFKENKSRYGEPKNKSKLFSQAMREAERGLNNSKLSLNKTQSRSSTPVAG</sequence>
<dbReference type="PANTHER" id="PTHR12550">
    <property type="entry name" value="HEPATOMA-DERIVED GROWTH FACTOR-RELATED"/>
    <property type="match status" value="1"/>
</dbReference>
<name>A0A1B6KFH7_9HEMI</name>
<dbReference type="InterPro" id="IPR000313">
    <property type="entry name" value="PWWP_dom"/>
</dbReference>
<evidence type="ECO:0000256" key="1">
    <source>
        <dbReference type="SAM" id="MobiDB-lite"/>
    </source>
</evidence>
<organism evidence="3">
    <name type="scientific">Graphocephala atropunctata</name>
    <dbReference type="NCBI Taxonomy" id="36148"/>
    <lineage>
        <taxon>Eukaryota</taxon>
        <taxon>Metazoa</taxon>
        <taxon>Ecdysozoa</taxon>
        <taxon>Arthropoda</taxon>
        <taxon>Hexapoda</taxon>
        <taxon>Insecta</taxon>
        <taxon>Pterygota</taxon>
        <taxon>Neoptera</taxon>
        <taxon>Paraneoptera</taxon>
        <taxon>Hemiptera</taxon>
        <taxon>Auchenorrhyncha</taxon>
        <taxon>Membracoidea</taxon>
        <taxon>Cicadellidae</taxon>
        <taxon>Cicadellinae</taxon>
        <taxon>Cicadellini</taxon>
        <taxon>Graphocephala</taxon>
    </lineage>
</organism>
<feature type="non-terminal residue" evidence="3">
    <location>
        <position position="106"/>
    </location>
</feature>
<accession>A0A1B6KFH7</accession>
<dbReference type="AlphaFoldDB" id="A0A1B6KFH7"/>
<protein>
    <recommendedName>
        <fullName evidence="2">PWWP domain-containing protein</fullName>
    </recommendedName>
</protein>
<dbReference type="SMART" id="SM00293">
    <property type="entry name" value="PWWP"/>
    <property type="match status" value="1"/>
</dbReference>
<reference evidence="3" key="1">
    <citation type="submission" date="2015-11" db="EMBL/GenBank/DDBJ databases">
        <title>De novo transcriptome assembly of four potential Pierce s Disease insect vectors from Arizona vineyards.</title>
        <authorList>
            <person name="Tassone E.E."/>
        </authorList>
    </citation>
    <scope>NUCLEOTIDE SEQUENCE</scope>
</reference>
<gene>
    <name evidence="3" type="ORF">g.51400</name>
</gene>
<feature type="region of interest" description="Disordered" evidence="1">
    <location>
        <begin position="85"/>
        <end position="106"/>
    </location>
</feature>
<dbReference type="SUPFAM" id="SSF63748">
    <property type="entry name" value="Tudor/PWWP/MBT"/>
    <property type="match status" value="1"/>
</dbReference>
<dbReference type="EMBL" id="GEBQ01029794">
    <property type="protein sequence ID" value="JAT10183.1"/>
    <property type="molecule type" value="Transcribed_RNA"/>
</dbReference>
<dbReference type="Gene3D" id="2.30.30.140">
    <property type="match status" value="1"/>
</dbReference>
<evidence type="ECO:0000259" key="2">
    <source>
        <dbReference type="SMART" id="SM00293"/>
    </source>
</evidence>
<dbReference type="PANTHER" id="PTHR12550:SF70">
    <property type="entry name" value="JIL-1 ANCHORING AND STABILIZING PROTEIN, ISOFORM A"/>
    <property type="match status" value="1"/>
</dbReference>
<feature type="domain" description="PWWP" evidence="2">
    <location>
        <begin position="5"/>
        <end position="54"/>
    </location>
</feature>
<feature type="compositionally biased region" description="Polar residues" evidence="1">
    <location>
        <begin position="86"/>
        <end position="106"/>
    </location>
</feature>